<keyword evidence="2" id="KW-0812">Transmembrane</keyword>
<accession>A0A327YWG5</accession>
<proteinExistence type="predicted"/>
<feature type="chain" id="PRO_5016422598" evidence="3">
    <location>
        <begin position="26"/>
        <end position="78"/>
    </location>
</feature>
<dbReference type="AlphaFoldDB" id="A0A327YWG5"/>
<sequence length="78" mass="8937">MKKKLSFMLCTFALTVMSLGMSVHAEDNNNDMNRDNGPMTRNVTTTTDTNDNDTNWEWIGLLGLLGLFGLRRREREAR</sequence>
<feature type="signal peptide" evidence="3">
    <location>
        <begin position="1"/>
        <end position="25"/>
    </location>
</feature>
<protein>
    <submittedName>
        <fullName evidence="4">MYXO-CTERM domain-containing protein</fullName>
    </submittedName>
</protein>
<evidence type="ECO:0000313" key="5">
    <source>
        <dbReference type="Proteomes" id="UP000248555"/>
    </source>
</evidence>
<dbReference type="OrthoDB" id="1098018at2"/>
<evidence type="ECO:0000256" key="2">
    <source>
        <dbReference type="SAM" id="Phobius"/>
    </source>
</evidence>
<keyword evidence="5" id="KW-1185">Reference proteome</keyword>
<name>A0A327YWG5_9BACL</name>
<organism evidence="4 5">
    <name type="scientific">Paranoxybacillus vitaminiphilus</name>
    <dbReference type="NCBI Taxonomy" id="581036"/>
    <lineage>
        <taxon>Bacteria</taxon>
        <taxon>Bacillati</taxon>
        <taxon>Bacillota</taxon>
        <taxon>Bacilli</taxon>
        <taxon>Bacillales</taxon>
        <taxon>Anoxybacillaceae</taxon>
        <taxon>Paranoxybacillus</taxon>
    </lineage>
</organism>
<reference evidence="4 5" key="1">
    <citation type="submission" date="2018-06" db="EMBL/GenBank/DDBJ databases">
        <title>Genomic Encyclopedia of Type Strains, Phase III (KMG-III): the genomes of soil and plant-associated and newly described type strains.</title>
        <authorList>
            <person name="Whitman W."/>
        </authorList>
    </citation>
    <scope>NUCLEOTIDE SEQUENCE [LARGE SCALE GENOMIC DNA]</scope>
    <source>
        <strain evidence="4 5">CGMCC 1.8979</strain>
    </source>
</reference>
<evidence type="ECO:0000256" key="3">
    <source>
        <dbReference type="SAM" id="SignalP"/>
    </source>
</evidence>
<gene>
    <name evidence="4" type="ORF">B0I26_102311</name>
</gene>
<keyword evidence="3" id="KW-0732">Signal</keyword>
<dbReference type="NCBIfam" id="NF038039">
    <property type="entry name" value="WGxxGxxG-CTERM"/>
    <property type="match status" value="1"/>
</dbReference>
<comment type="caution">
    <text evidence="4">The sequence shown here is derived from an EMBL/GenBank/DDBJ whole genome shotgun (WGS) entry which is preliminary data.</text>
</comment>
<evidence type="ECO:0000313" key="4">
    <source>
        <dbReference type="EMBL" id="RAK22319.1"/>
    </source>
</evidence>
<dbReference type="EMBL" id="QLMH01000002">
    <property type="protein sequence ID" value="RAK22319.1"/>
    <property type="molecule type" value="Genomic_DNA"/>
</dbReference>
<dbReference type="Proteomes" id="UP000248555">
    <property type="component" value="Unassembled WGS sequence"/>
</dbReference>
<dbReference type="NCBIfam" id="NF041742">
    <property type="entry name" value="WGxxGxxG_fam"/>
    <property type="match status" value="1"/>
</dbReference>
<keyword evidence="2" id="KW-1133">Transmembrane helix</keyword>
<feature type="region of interest" description="Disordered" evidence="1">
    <location>
        <begin position="27"/>
        <end position="48"/>
    </location>
</feature>
<dbReference type="RefSeq" id="WP_111644161.1">
    <property type="nucleotide sequence ID" value="NZ_QLMH01000002.1"/>
</dbReference>
<keyword evidence="2" id="KW-0472">Membrane</keyword>
<feature type="transmembrane region" description="Helical" evidence="2">
    <location>
        <begin position="55"/>
        <end position="70"/>
    </location>
</feature>
<evidence type="ECO:0000256" key="1">
    <source>
        <dbReference type="SAM" id="MobiDB-lite"/>
    </source>
</evidence>